<keyword evidence="3" id="KW-1185">Reference proteome</keyword>
<dbReference type="SUPFAM" id="SSF53474">
    <property type="entry name" value="alpha/beta-Hydrolases"/>
    <property type="match status" value="1"/>
</dbReference>
<dbReference type="GO" id="GO:0016787">
    <property type="term" value="F:hydrolase activity"/>
    <property type="evidence" value="ECO:0007669"/>
    <property type="project" value="UniProtKB-KW"/>
</dbReference>
<reference evidence="2 3" key="1">
    <citation type="submission" date="2019-07" db="EMBL/GenBank/DDBJ databases">
        <authorList>
            <person name="Zhao L.H."/>
        </authorList>
    </citation>
    <scope>NUCLEOTIDE SEQUENCE [LARGE SCALE GENOMIC DNA]</scope>
    <source>
        <strain evidence="2 3">Co35</strain>
    </source>
</reference>
<dbReference type="Gene3D" id="3.40.50.1820">
    <property type="entry name" value="alpha/beta hydrolase"/>
    <property type="match status" value="1"/>
</dbReference>
<dbReference type="InterPro" id="IPR052897">
    <property type="entry name" value="Sec-Metab_Biosynth_Hydrolase"/>
</dbReference>
<evidence type="ECO:0000313" key="3">
    <source>
        <dbReference type="Proteomes" id="UP000316988"/>
    </source>
</evidence>
<dbReference type="InterPro" id="IPR000073">
    <property type="entry name" value="AB_hydrolase_1"/>
</dbReference>
<dbReference type="PANTHER" id="PTHR37017:SF11">
    <property type="entry name" value="ESTERASE_LIPASE_THIOESTERASE DOMAIN-CONTAINING PROTEIN"/>
    <property type="match status" value="1"/>
</dbReference>
<dbReference type="PANTHER" id="PTHR37017">
    <property type="entry name" value="AB HYDROLASE-1 DOMAIN-CONTAINING PROTEIN-RELATED"/>
    <property type="match status" value="1"/>
</dbReference>
<feature type="domain" description="AB hydrolase-1" evidence="1">
    <location>
        <begin position="10"/>
        <end position="236"/>
    </location>
</feature>
<dbReference type="RefSeq" id="WP_143913487.1">
    <property type="nucleotide sequence ID" value="NZ_VLNT01000007.1"/>
</dbReference>
<dbReference type="EMBL" id="VLNT01000007">
    <property type="protein sequence ID" value="TSD62844.1"/>
    <property type="molecule type" value="Genomic_DNA"/>
</dbReference>
<dbReference type="InterPro" id="IPR029058">
    <property type="entry name" value="AB_hydrolase_fold"/>
</dbReference>
<organism evidence="2 3">
    <name type="scientific">Aeromicrobium piscarium</name>
    <dbReference type="NCBI Taxonomy" id="2590901"/>
    <lineage>
        <taxon>Bacteria</taxon>
        <taxon>Bacillati</taxon>
        <taxon>Actinomycetota</taxon>
        <taxon>Actinomycetes</taxon>
        <taxon>Propionibacteriales</taxon>
        <taxon>Nocardioidaceae</taxon>
        <taxon>Aeromicrobium</taxon>
    </lineage>
</organism>
<dbReference type="Proteomes" id="UP000316988">
    <property type="component" value="Unassembled WGS sequence"/>
</dbReference>
<dbReference type="AlphaFoldDB" id="A0A554S920"/>
<dbReference type="OrthoDB" id="9773549at2"/>
<dbReference type="Pfam" id="PF12697">
    <property type="entry name" value="Abhydrolase_6"/>
    <property type="match status" value="1"/>
</dbReference>
<evidence type="ECO:0000313" key="2">
    <source>
        <dbReference type="EMBL" id="TSD62844.1"/>
    </source>
</evidence>
<sequence>MATETNNPIIVLVAGHWLGAWAWDEVLDHLETDHARAAAITLPGLDGDDPARTTRTLDDQARAITDPLARLDVSKEQPATLVAHSGANAPVSLVLDRHPELVHRVVWVDSGPMATGSAFAADFPEDMAELPLPPFEVLSQQASLDGLSTEALDQFRSRAVPEPGPVLRQTVELTNDARHDVPTTLVCCSISSAQVLDLAREGHPLFAEVAKLRTIDAIDLPTGHWPMWSRARDLAEVIGSAATHTG</sequence>
<comment type="caution">
    <text evidence="2">The sequence shown here is derived from an EMBL/GenBank/DDBJ whole genome shotgun (WGS) entry which is preliminary data.</text>
</comment>
<gene>
    <name evidence="2" type="ORF">FNM00_10775</name>
</gene>
<keyword evidence="2" id="KW-0378">Hydrolase</keyword>
<protein>
    <submittedName>
        <fullName evidence="2">Alpha/beta hydrolase</fullName>
    </submittedName>
</protein>
<proteinExistence type="predicted"/>
<evidence type="ECO:0000259" key="1">
    <source>
        <dbReference type="Pfam" id="PF12697"/>
    </source>
</evidence>
<accession>A0A554S920</accession>
<name>A0A554S920_9ACTN</name>